<evidence type="ECO:0000313" key="6">
    <source>
        <dbReference type="Proteomes" id="UP001596492"/>
    </source>
</evidence>
<dbReference type="Proteomes" id="UP001596492">
    <property type="component" value="Unassembled WGS sequence"/>
</dbReference>
<dbReference type="EMBL" id="JBHTBR010000002">
    <property type="protein sequence ID" value="MFC7290017.1"/>
    <property type="molecule type" value="Genomic_DNA"/>
</dbReference>
<dbReference type="InterPro" id="IPR011006">
    <property type="entry name" value="CheY-like_superfamily"/>
</dbReference>
<gene>
    <name evidence="5" type="ORF">ACFQS8_00150</name>
</gene>
<accession>A0ABW2IG91</accession>
<dbReference type="SUPFAM" id="SSF52172">
    <property type="entry name" value="CheY-like"/>
    <property type="match status" value="1"/>
</dbReference>
<comment type="caution">
    <text evidence="5">The sequence shown here is derived from an EMBL/GenBank/DDBJ whole genome shotgun (WGS) entry which is preliminary data.</text>
</comment>
<dbReference type="Gene3D" id="3.40.50.2300">
    <property type="match status" value="1"/>
</dbReference>
<keyword evidence="6" id="KW-1185">Reference proteome</keyword>
<dbReference type="CDD" id="cd17546">
    <property type="entry name" value="REC_hyHK_CKI1_RcsC-like"/>
    <property type="match status" value="1"/>
</dbReference>
<organism evidence="5 6">
    <name type="scientific">Hirschia litorea</name>
    <dbReference type="NCBI Taxonomy" id="1199156"/>
    <lineage>
        <taxon>Bacteria</taxon>
        <taxon>Pseudomonadati</taxon>
        <taxon>Pseudomonadota</taxon>
        <taxon>Alphaproteobacteria</taxon>
        <taxon>Hyphomonadales</taxon>
        <taxon>Hyphomonadaceae</taxon>
        <taxon>Hirschia</taxon>
    </lineage>
</organism>
<dbReference type="InterPro" id="IPR001789">
    <property type="entry name" value="Sig_transdc_resp-reg_receiver"/>
</dbReference>
<evidence type="ECO:0000256" key="2">
    <source>
        <dbReference type="PROSITE-ProRule" id="PRU00169"/>
    </source>
</evidence>
<dbReference type="PANTHER" id="PTHR44591:SF3">
    <property type="entry name" value="RESPONSE REGULATORY DOMAIN-CONTAINING PROTEIN"/>
    <property type="match status" value="1"/>
</dbReference>
<feature type="modified residue" description="4-aspartylphosphate" evidence="2">
    <location>
        <position position="58"/>
    </location>
</feature>
<keyword evidence="1 2" id="KW-0597">Phosphoprotein</keyword>
<reference evidence="6" key="1">
    <citation type="journal article" date="2019" name="Int. J. Syst. Evol. Microbiol.">
        <title>The Global Catalogue of Microorganisms (GCM) 10K type strain sequencing project: providing services to taxonomists for standard genome sequencing and annotation.</title>
        <authorList>
            <consortium name="The Broad Institute Genomics Platform"/>
            <consortium name="The Broad Institute Genome Sequencing Center for Infectious Disease"/>
            <person name="Wu L."/>
            <person name="Ma J."/>
        </authorList>
    </citation>
    <scope>NUCLEOTIDE SEQUENCE [LARGE SCALE GENOMIC DNA]</scope>
    <source>
        <strain evidence="6">CCUG 51308</strain>
    </source>
</reference>
<dbReference type="SMART" id="SM00448">
    <property type="entry name" value="REC"/>
    <property type="match status" value="1"/>
</dbReference>
<dbReference type="PROSITE" id="PS50110">
    <property type="entry name" value="RESPONSE_REGULATORY"/>
    <property type="match status" value="1"/>
</dbReference>
<feature type="domain" description="Response regulatory" evidence="4">
    <location>
        <begin position="8"/>
        <end position="127"/>
    </location>
</feature>
<protein>
    <submittedName>
        <fullName evidence="5">Response regulator</fullName>
    </submittedName>
</protein>
<proteinExistence type="predicted"/>
<name>A0ABW2IG91_9PROT</name>
<evidence type="ECO:0000259" key="4">
    <source>
        <dbReference type="PROSITE" id="PS50110"/>
    </source>
</evidence>
<feature type="region of interest" description="Disordered" evidence="3">
    <location>
        <begin position="144"/>
        <end position="163"/>
    </location>
</feature>
<dbReference type="PANTHER" id="PTHR44591">
    <property type="entry name" value="STRESS RESPONSE REGULATOR PROTEIN 1"/>
    <property type="match status" value="1"/>
</dbReference>
<sequence>MTSFNSVNILVVDDHQNMRQIWQTILKGFGVSKVLQASDAASALEVLRDYSVDIAVVDVVMPDILGTELITMIRRADDSPNKMIPIIVCTADTRRSCIYQLINAGADEILTKPVRPDAIWQRLISVINHRRQFVKTPTYFGPDRRRVDDPSYKGRDRRESALI</sequence>
<dbReference type="Pfam" id="PF00072">
    <property type="entry name" value="Response_reg"/>
    <property type="match status" value="1"/>
</dbReference>
<evidence type="ECO:0000256" key="3">
    <source>
        <dbReference type="SAM" id="MobiDB-lite"/>
    </source>
</evidence>
<dbReference type="RefSeq" id="WP_382164555.1">
    <property type="nucleotide sequence ID" value="NZ_JBHTBR010000002.1"/>
</dbReference>
<evidence type="ECO:0000313" key="5">
    <source>
        <dbReference type="EMBL" id="MFC7290017.1"/>
    </source>
</evidence>
<evidence type="ECO:0000256" key="1">
    <source>
        <dbReference type="ARBA" id="ARBA00022553"/>
    </source>
</evidence>
<dbReference type="InterPro" id="IPR050595">
    <property type="entry name" value="Bact_response_regulator"/>
</dbReference>